<accession>A0A380BXM0</accession>
<dbReference type="Proteomes" id="UP000255061">
    <property type="component" value="Unassembled WGS sequence"/>
</dbReference>
<sequence>MQNIVIDNLLIMELVKALGNILTAAVPSTVAYYIGRKVINERKLQSKLDTALGDIAFLLMVENFHCREHLLTQGKSNKLNIRYCVKQETHLVWSGRNTLSRIEKAVVQQQDGDIVKMDKPVRPARMKSRY</sequence>
<organism evidence="1 2">
    <name type="scientific">Shewanella morhuae</name>
    <dbReference type="NCBI Taxonomy" id="365591"/>
    <lineage>
        <taxon>Bacteria</taxon>
        <taxon>Pseudomonadati</taxon>
        <taxon>Pseudomonadota</taxon>
        <taxon>Gammaproteobacteria</taxon>
        <taxon>Alteromonadales</taxon>
        <taxon>Shewanellaceae</taxon>
        <taxon>Shewanella</taxon>
    </lineage>
</organism>
<proteinExistence type="predicted"/>
<name>A0A380BXM0_9GAMM</name>
<dbReference type="EMBL" id="UGYV01000004">
    <property type="protein sequence ID" value="SUJ07936.1"/>
    <property type="molecule type" value="Genomic_DNA"/>
</dbReference>
<dbReference type="AlphaFoldDB" id="A0A380BXM0"/>
<protein>
    <submittedName>
        <fullName evidence="1">Uncharacterized protein</fullName>
    </submittedName>
</protein>
<dbReference type="RefSeq" id="WP_115407223.1">
    <property type="nucleotide sequence ID" value="NZ_UGYV01000004.1"/>
</dbReference>
<reference evidence="1 2" key="1">
    <citation type="submission" date="2018-06" db="EMBL/GenBank/DDBJ databases">
        <authorList>
            <consortium name="Pathogen Informatics"/>
            <person name="Doyle S."/>
        </authorList>
    </citation>
    <scope>NUCLEOTIDE SEQUENCE [LARGE SCALE GENOMIC DNA]</scope>
    <source>
        <strain evidence="1 2">NCTC10736</strain>
    </source>
</reference>
<evidence type="ECO:0000313" key="2">
    <source>
        <dbReference type="Proteomes" id="UP000255061"/>
    </source>
</evidence>
<gene>
    <name evidence="1" type="ORF">NCTC10736_03890</name>
</gene>
<evidence type="ECO:0000313" key="1">
    <source>
        <dbReference type="EMBL" id="SUJ07936.1"/>
    </source>
</evidence>